<evidence type="ECO:0000313" key="1">
    <source>
        <dbReference type="EMBL" id="KAB0676005.1"/>
    </source>
</evidence>
<name>A0A7V7TUH1_9HYPH</name>
<dbReference type="Proteomes" id="UP000432089">
    <property type="component" value="Unassembled WGS sequence"/>
</dbReference>
<dbReference type="Pfam" id="PF13481">
    <property type="entry name" value="AAA_25"/>
    <property type="match status" value="1"/>
</dbReference>
<protein>
    <submittedName>
        <fullName evidence="1">AAA family ATPase</fullName>
    </submittedName>
</protein>
<dbReference type="Gene3D" id="3.30.70.1790">
    <property type="entry name" value="RepB DNA-primase, N-terminal domain"/>
    <property type="match status" value="1"/>
</dbReference>
<dbReference type="AlphaFoldDB" id="A0A7V7TUH1"/>
<comment type="caution">
    <text evidence="1">The sequence shown here is derived from an EMBL/GenBank/DDBJ whole genome shotgun (WGS) entry which is preliminary data.</text>
</comment>
<dbReference type="Gene3D" id="3.40.50.300">
    <property type="entry name" value="P-loop containing nucleotide triphosphate hydrolases"/>
    <property type="match status" value="1"/>
</dbReference>
<dbReference type="SUPFAM" id="SSF52540">
    <property type="entry name" value="P-loop containing nucleoside triphosphate hydrolases"/>
    <property type="match status" value="1"/>
</dbReference>
<evidence type="ECO:0000313" key="2">
    <source>
        <dbReference type="Proteomes" id="UP000432089"/>
    </source>
</evidence>
<proteinExistence type="predicted"/>
<dbReference type="InterPro" id="IPR027417">
    <property type="entry name" value="P-loop_NTPase"/>
</dbReference>
<dbReference type="RefSeq" id="WP_150973796.1">
    <property type="nucleotide sequence ID" value="NZ_VZDO01000027.1"/>
</dbReference>
<gene>
    <name evidence="1" type="ORF">F6X38_22345</name>
</gene>
<reference evidence="1 2" key="1">
    <citation type="submission" date="2019-09" db="EMBL/GenBank/DDBJ databases">
        <title>YIM 132180 draft genome.</title>
        <authorList>
            <person name="Zhang K."/>
        </authorList>
    </citation>
    <scope>NUCLEOTIDE SEQUENCE [LARGE SCALE GENOMIC DNA]</scope>
    <source>
        <strain evidence="1 2">YIM 132180</strain>
    </source>
</reference>
<dbReference type="EMBL" id="VZDO01000027">
    <property type="protein sequence ID" value="KAB0676005.1"/>
    <property type="molecule type" value="Genomic_DNA"/>
</dbReference>
<organism evidence="1 2">
    <name type="scientific">Plantimonas leprariae</name>
    <dbReference type="NCBI Taxonomy" id="2615207"/>
    <lineage>
        <taxon>Bacteria</taxon>
        <taxon>Pseudomonadati</taxon>
        <taxon>Pseudomonadota</taxon>
        <taxon>Alphaproteobacteria</taxon>
        <taxon>Hyphomicrobiales</taxon>
        <taxon>Aurantimonadaceae</taxon>
        <taxon>Plantimonas</taxon>
    </lineage>
</organism>
<keyword evidence="2" id="KW-1185">Reference proteome</keyword>
<sequence>MNAHAAPIAPDEATIRKFFEILHEHAAIALSEVADPGVLQLSRVWPDERSRLTVVGRFPIGTVDAMTEAAMIEASTGHNVYVEGRTVRTGLLGNERGTFEDTRGVFALVSDADADKGKDAELGDVEPSMSVETSPGNWHHWFFLERAIAVGDARAIGADMRLAIGGDADTGNPTQPYRVAGTPNFPAPGKLGRGRVPTPTGNIVEGRSWNFEELRTTFAQARRAPLPASDASPVRDRLDRDAEELLASVSAKRRDDLAATDAPDRSAHFHKVTGWLKGDGFTEAEALALWEAFPTGAGVSKYGLRLEREIGRVWAKAQDEPYDAAEATAFAERLRTSAGLASVPRTASRGTLIDFGEDRPYVHEPELIRDTLPRTGFAFVGGQSGAGKSFLVNKLASCFTTGEPFAGRKIERTGGVLILASEGQGTLAGRMKATRLQLPDPTVRLPIAAIGDFGSIAATADYVALHFRLRDVVRWMEEEHGVPLVAFFLDTVSAFNMIAEDKENDPASWNLLMGNLKAISADVGALAIGVHHYGKNASAGLRGSSGAWANADAVLSVTGERDLKTGEVFDRAIALAKNRNGPEGPIGAVELRPVAIGHREDGTEVRSLVFEIDTGVRTVNARTMKRPSKAQSAFMDAFRSALSDHSRDERVHGTADGARIKAVDVVQVRREFALRYVVAQDDDRKRADTLRKQFENGLKKAEEAGVVCSGAWAGAEWIWSLEIDVAALKASQKAKDERRKGTE</sequence>
<accession>A0A7V7TUH1</accession>